<dbReference type="HOGENOM" id="CLU_279824_0_0_1"/>
<dbReference type="PANTHER" id="PTHR10663">
    <property type="entry name" value="GUANYL-NUCLEOTIDE EXCHANGE FACTOR"/>
    <property type="match status" value="1"/>
</dbReference>
<comment type="subcellular location">
    <subcellularLocation>
        <location evidence="1">Cytoplasm</location>
        <location evidence="1">Cytosol</location>
    </subcellularLocation>
</comment>
<dbReference type="GO" id="GO:0005829">
    <property type="term" value="C:cytosol"/>
    <property type="evidence" value="ECO:0007669"/>
    <property type="project" value="UniProtKB-SubCell"/>
</dbReference>
<dbReference type="OMA" id="SIARMAY"/>
<dbReference type="GO" id="GO:0032012">
    <property type="term" value="P:regulation of ARF protein signal transduction"/>
    <property type="evidence" value="ECO:0007669"/>
    <property type="project" value="InterPro"/>
</dbReference>
<sequence>MIADDEATRRAAKTALTQIINAAFKRAERGFDAIARGDAVEDDGADADATRDVSLLLTTLCKIAAREGAVDVDAYLAHSKALALDILRQLMDGPRATVWLECFHAELRQPLSIALMRNALLQVPRGSEAEQSVGILVSIARMAYGTLVVRARATWKQQVAALYPIMSLHPLESGDASAAMRVSALRLVRRLASDSQVLVDMFVNYDCDLHAANLYERTVMALAQSAQVADVLERDAVLTCLFSILRSLQSWHARGENGVDDASVDIDDNDADVSMEDEDGFDGELRPAVSRRALRKLKSGGGATTPIGSIAAAAAAATVAVVAGDDGPSTPTSPTHREEKIATAPTSPSDSPSSPSCVNSPSAAVESEAERFQKAKKTKASMEKAVEAFNVDPSTQTLRVAARSEDPNVCAEFLRKTSARVAPAAIGELLGSPDADALVVMRAYVHRFDFASMSIDDAMRLFLGGFKLPGEAQKIDRLVEAFAARFCACNPGAYPSADAAYILAFAIVMLNTDAHNPLTDAAMKMSEGDFVLMATAAEATKDLDVEAVAAIYARVTAEEIKMHAAEPSTATKANGGDNARAKKTMAQVLNFAAPWKNRSTLKEASDETVELLKSTKAMFKHAEESDEAASALFVRASEPGLARPMLEAAGKCMLIALSSAFDSAPDEAHAAMPLEGARAMLSLAARLQLPMLRDDICTFLVSAPGFGRREGIATQSKEALSTLLELAASESNLGGVQAWASVLEMVTRLENLRAVVGAGVSFDTARAKDIFCAPLRMQELVASSKSATQSGGDVSPDALTPAELSVTQWLSTAGGEAIERVFALSTRFDSDEIIAYASAIATVSRHELWDGAGGNVSALLRLTEVAATNMTRVRLVWSKLWNVVAEHLVESVKHPDDKVVLHATDSLRQVANRLLLRARATRSATQVDAMKPFVAAIENAPNAHARDLISSCVAQALQRFGDSLDLGWDPALEVLEHVYGDGSSSDVALGDAEAAACEALEKALAAALEKNGDSASKVATEDDDDYLGLPLACVPRAMCLLGTFARRRRRASAGSDDEDSPPRRAVATIAAACRRGLAMGDEDANAWLKTTWAATRGGWRALERSRAYWRPSSTPRGRWISFFHA</sequence>
<keyword evidence="6" id="KW-1185">Reference proteome</keyword>
<dbReference type="InterPro" id="IPR032691">
    <property type="entry name" value="Mon2/Sec7/BIG1-like_HUS"/>
</dbReference>
<dbReference type="Pfam" id="PF12783">
    <property type="entry name" value="Sec7-like_HUS"/>
    <property type="match status" value="1"/>
</dbReference>
<dbReference type="PROSITE" id="PS50190">
    <property type="entry name" value="SEC7"/>
    <property type="match status" value="1"/>
</dbReference>
<dbReference type="CDD" id="cd00171">
    <property type="entry name" value="Sec7"/>
    <property type="match status" value="1"/>
</dbReference>
<dbReference type="SMART" id="SM00222">
    <property type="entry name" value="Sec7"/>
    <property type="match status" value="1"/>
</dbReference>
<dbReference type="RefSeq" id="XP_001421956.1">
    <property type="nucleotide sequence ID" value="XM_001421919.1"/>
</dbReference>
<dbReference type="InterPro" id="IPR015403">
    <property type="entry name" value="Mon2/Sec7/BIG1-like_HDS"/>
</dbReference>
<evidence type="ECO:0000256" key="3">
    <source>
        <dbReference type="SAM" id="MobiDB-lite"/>
    </source>
</evidence>
<dbReference type="InterPro" id="IPR000904">
    <property type="entry name" value="Sec7_dom"/>
</dbReference>
<dbReference type="PANTHER" id="PTHR10663:SF375">
    <property type="entry name" value="LD29171P"/>
    <property type="match status" value="1"/>
</dbReference>
<evidence type="ECO:0000313" key="5">
    <source>
        <dbReference type="EMBL" id="ABP00250.1"/>
    </source>
</evidence>
<accession>A4S8W1</accession>
<evidence type="ECO:0000313" key="6">
    <source>
        <dbReference type="Proteomes" id="UP000001568"/>
    </source>
</evidence>
<gene>
    <name evidence="5" type="ORF">OSTLU_27987</name>
</gene>
<dbReference type="OrthoDB" id="430364at2759"/>
<dbReference type="KEGG" id="olu:OSTLU_27987"/>
<name>A4S8W1_OSTLU</name>
<dbReference type="Pfam" id="PF09324">
    <property type="entry name" value="Sec7-like_HDS"/>
    <property type="match status" value="1"/>
</dbReference>
<dbReference type="GO" id="GO:0005802">
    <property type="term" value="C:trans-Golgi network"/>
    <property type="evidence" value="ECO:0007669"/>
    <property type="project" value="TreeGrafter"/>
</dbReference>
<proteinExistence type="predicted"/>
<dbReference type="EMBL" id="CP000596">
    <property type="protein sequence ID" value="ABP00250.1"/>
    <property type="molecule type" value="Genomic_DNA"/>
</dbReference>
<dbReference type="InterPro" id="IPR023394">
    <property type="entry name" value="Sec7_C_sf"/>
</dbReference>
<protein>
    <recommendedName>
        <fullName evidence="4">SEC7 domain-containing protein</fullName>
    </recommendedName>
</protein>
<dbReference type="SUPFAM" id="SSF48425">
    <property type="entry name" value="Sec7 domain"/>
    <property type="match status" value="1"/>
</dbReference>
<dbReference type="STRING" id="436017.A4S8W1"/>
<evidence type="ECO:0000256" key="2">
    <source>
        <dbReference type="ARBA" id="ARBA00022490"/>
    </source>
</evidence>
<feature type="domain" description="SEC7" evidence="4">
    <location>
        <begin position="371"/>
        <end position="558"/>
    </location>
</feature>
<dbReference type="Pfam" id="PF01369">
    <property type="entry name" value="Sec7"/>
    <property type="match status" value="1"/>
</dbReference>
<evidence type="ECO:0000259" key="4">
    <source>
        <dbReference type="PROSITE" id="PS50190"/>
    </source>
</evidence>
<dbReference type="Gramene" id="ABP00250">
    <property type="protein sequence ID" value="ABP00250"/>
    <property type="gene ID" value="OSTLU_27987"/>
</dbReference>
<reference evidence="5 6" key="1">
    <citation type="journal article" date="2007" name="Proc. Natl. Acad. Sci. U.S.A.">
        <title>The tiny eukaryote Ostreococcus provides genomic insights into the paradox of plankton speciation.</title>
        <authorList>
            <person name="Palenik B."/>
            <person name="Grimwood J."/>
            <person name="Aerts A."/>
            <person name="Rouze P."/>
            <person name="Salamov A."/>
            <person name="Putnam N."/>
            <person name="Dupont C."/>
            <person name="Jorgensen R."/>
            <person name="Derelle E."/>
            <person name="Rombauts S."/>
            <person name="Zhou K."/>
            <person name="Otillar R."/>
            <person name="Merchant S.S."/>
            <person name="Podell S."/>
            <person name="Gaasterland T."/>
            <person name="Napoli C."/>
            <person name="Gendler K."/>
            <person name="Manuell A."/>
            <person name="Tai V."/>
            <person name="Vallon O."/>
            <person name="Piganeau G."/>
            <person name="Jancek S."/>
            <person name="Heijde M."/>
            <person name="Jabbari K."/>
            <person name="Bowler C."/>
            <person name="Lohr M."/>
            <person name="Robbens S."/>
            <person name="Werner G."/>
            <person name="Dubchak I."/>
            <person name="Pazour G.J."/>
            <person name="Ren Q."/>
            <person name="Paulsen I."/>
            <person name="Delwiche C."/>
            <person name="Schmutz J."/>
            <person name="Rokhsar D."/>
            <person name="Van de Peer Y."/>
            <person name="Moreau H."/>
            <person name="Grigoriev I.V."/>
        </authorList>
    </citation>
    <scope>NUCLEOTIDE SEQUENCE [LARGE SCALE GENOMIC DNA]</scope>
    <source>
        <strain evidence="5 6">CCE9901</strain>
    </source>
</reference>
<dbReference type="eggNOG" id="KOG0929">
    <property type="taxonomic scope" value="Eukaryota"/>
</dbReference>
<feature type="compositionally biased region" description="Low complexity" evidence="3">
    <location>
        <begin position="345"/>
        <end position="362"/>
    </location>
</feature>
<dbReference type="Proteomes" id="UP000001568">
    <property type="component" value="Chromosome 16"/>
</dbReference>
<dbReference type="Gene3D" id="1.10.220.20">
    <property type="match status" value="1"/>
</dbReference>
<dbReference type="GO" id="GO:0005085">
    <property type="term" value="F:guanyl-nucleotide exchange factor activity"/>
    <property type="evidence" value="ECO:0007669"/>
    <property type="project" value="InterPro"/>
</dbReference>
<feature type="region of interest" description="Disordered" evidence="3">
    <location>
        <begin position="324"/>
        <end position="363"/>
    </location>
</feature>
<dbReference type="InterPro" id="IPR035999">
    <property type="entry name" value="Sec7_dom_sf"/>
</dbReference>
<dbReference type="AlphaFoldDB" id="A4S8W1"/>
<dbReference type="GeneID" id="5006121"/>
<keyword evidence="2" id="KW-0963">Cytoplasm</keyword>
<dbReference type="Gene3D" id="1.10.1000.11">
    <property type="entry name" value="Arf Nucleotide-binding Site Opener,domain 2"/>
    <property type="match status" value="1"/>
</dbReference>
<organism evidence="5 6">
    <name type="scientific">Ostreococcus lucimarinus (strain CCE9901)</name>
    <dbReference type="NCBI Taxonomy" id="436017"/>
    <lineage>
        <taxon>Eukaryota</taxon>
        <taxon>Viridiplantae</taxon>
        <taxon>Chlorophyta</taxon>
        <taxon>Mamiellophyceae</taxon>
        <taxon>Mamiellales</taxon>
        <taxon>Bathycoccaceae</taxon>
        <taxon>Ostreococcus</taxon>
    </lineage>
</organism>
<evidence type="ECO:0000256" key="1">
    <source>
        <dbReference type="ARBA" id="ARBA00004514"/>
    </source>
</evidence>